<reference evidence="1 2" key="1">
    <citation type="journal article" date="2022" name="Plant J.">
        <title>Chromosome-level genome of Camellia lanceoleosa provides a valuable resource for understanding genome evolution and self-incompatibility.</title>
        <authorList>
            <person name="Gong W."/>
            <person name="Xiao S."/>
            <person name="Wang L."/>
            <person name="Liao Z."/>
            <person name="Chang Y."/>
            <person name="Mo W."/>
            <person name="Hu G."/>
            <person name="Li W."/>
            <person name="Zhao G."/>
            <person name="Zhu H."/>
            <person name="Hu X."/>
            <person name="Ji K."/>
            <person name="Xiang X."/>
            <person name="Song Q."/>
            <person name="Yuan D."/>
            <person name="Jin S."/>
            <person name="Zhang L."/>
        </authorList>
    </citation>
    <scope>NUCLEOTIDE SEQUENCE [LARGE SCALE GENOMIC DNA]</scope>
    <source>
        <strain evidence="1">SQ_2022a</strain>
    </source>
</reference>
<gene>
    <name evidence="1" type="ORF">LOK49_LG01G01299</name>
</gene>
<sequence>MAKRYAILQKKLEQLESDLVQVLSLPPETPCHQLLSEGIKQRFIFFTNLLSTELASASASTSPSHSSKSNYQLRHLANRLSQFESAFRDWDHHQIPSLAAPATAETCSCTESCVNDDGDLGSTELGDQAFYEYDCDDDHNDDYVEMFEEPVVEEKATMATAMAMESVGVERDVKREEEKEGRVWGWRRYCGVMGGGVVVGALLMGFVMVRFCDCFNCYSQHGDSLSLIPT</sequence>
<organism evidence="1 2">
    <name type="scientific">Camellia lanceoleosa</name>
    <dbReference type="NCBI Taxonomy" id="1840588"/>
    <lineage>
        <taxon>Eukaryota</taxon>
        <taxon>Viridiplantae</taxon>
        <taxon>Streptophyta</taxon>
        <taxon>Embryophyta</taxon>
        <taxon>Tracheophyta</taxon>
        <taxon>Spermatophyta</taxon>
        <taxon>Magnoliopsida</taxon>
        <taxon>eudicotyledons</taxon>
        <taxon>Gunneridae</taxon>
        <taxon>Pentapetalae</taxon>
        <taxon>asterids</taxon>
        <taxon>Ericales</taxon>
        <taxon>Theaceae</taxon>
        <taxon>Camellia</taxon>
    </lineage>
</organism>
<proteinExistence type="predicted"/>
<dbReference type="EMBL" id="CM045758">
    <property type="protein sequence ID" value="KAI8032227.1"/>
    <property type="molecule type" value="Genomic_DNA"/>
</dbReference>
<comment type="caution">
    <text evidence="1">The sequence shown here is derived from an EMBL/GenBank/DDBJ whole genome shotgun (WGS) entry which is preliminary data.</text>
</comment>
<accession>A0ACC0J3G4</accession>
<evidence type="ECO:0000313" key="1">
    <source>
        <dbReference type="EMBL" id="KAI8032227.1"/>
    </source>
</evidence>
<keyword evidence="2" id="KW-1185">Reference proteome</keyword>
<evidence type="ECO:0000313" key="2">
    <source>
        <dbReference type="Proteomes" id="UP001060215"/>
    </source>
</evidence>
<protein>
    <submittedName>
        <fullName evidence="1">Uncharacterized protein</fullName>
    </submittedName>
</protein>
<dbReference type="Proteomes" id="UP001060215">
    <property type="component" value="Chromosome 1"/>
</dbReference>
<name>A0ACC0J3G4_9ERIC</name>